<evidence type="ECO:0000313" key="3">
    <source>
        <dbReference type="EMBL" id="KGT73626.1"/>
    </source>
</evidence>
<feature type="domain" description="Fatty acid desaturase" evidence="2">
    <location>
        <begin position="74"/>
        <end position="297"/>
    </location>
</feature>
<reference evidence="3 4" key="1">
    <citation type="submission" date="2014-09" db="EMBL/GenBank/DDBJ databases">
        <title>Draft genome of Bradyrhizobium japonicum Is-34.</title>
        <authorList>
            <person name="Tsurumaru H."/>
            <person name="Yamakawa T."/>
            <person name="Hashimoto S."/>
            <person name="Okizaki K."/>
            <person name="Kanesaki Y."/>
            <person name="Yoshikawa H."/>
            <person name="Yajima S."/>
        </authorList>
    </citation>
    <scope>NUCLEOTIDE SEQUENCE [LARGE SCALE GENOMIC DNA]</scope>
    <source>
        <strain evidence="3 4">Is-34</strain>
    </source>
</reference>
<dbReference type="Pfam" id="PF00487">
    <property type="entry name" value="FA_desaturase"/>
    <property type="match status" value="1"/>
</dbReference>
<dbReference type="RefSeq" id="WP_041960542.1">
    <property type="nucleotide sequence ID" value="NZ_JRPN01000043.1"/>
</dbReference>
<gene>
    <name evidence="3" type="ORF">MA20_43230</name>
</gene>
<feature type="transmembrane region" description="Helical" evidence="1">
    <location>
        <begin position="187"/>
        <end position="205"/>
    </location>
</feature>
<dbReference type="EMBL" id="JRPN01000043">
    <property type="protein sequence ID" value="KGT73626.1"/>
    <property type="molecule type" value="Genomic_DNA"/>
</dbReference>
<keyword evidence="1" id="KW-1133">Transmembrane helix</keyword>
<evidence type="ECO:0000259" key="2">
    <source>
        <dbReference type="Pfam" id="PF00487"/>
    </source>
</evidence>
<feature type="transmembrane region" description="Helical" evidence="1">
    <location>
        <begin position="211"/>
        <end position="229"/>
    </location>
</feature>
<sequence length="323" mass="37278">MIDSNDDYSRRFQELRPFLVNDEGLRYADFIKTLMPNYTRLYLDIALGYFALIVTFAFVRAVPVEMDYGLLLTVFASAISIGFWIAYLQLFLHEGAHFNFAPDRGQSDFLCNILVAWMIGTSVQQYRITHFQHHRALGKIDDSESTYFSSLNLAFLIKALFGVRVLEVLRSRTELEAKAKRVDRGTWVRPMGLLAHIAIVTISFFSRELLFCAAWILGTVMFFPLFGALRQLLEHRDPSADPCVDYNEHDHGAYTRVFGPGIFASVFGAAGFNRHLLHHWEPQVSYTNLHEMEAYLLKTELASVIEQRRSTYLKTFLSLFRFR</sequence>
<keyword evidence="1" id="KW-0472">Membrane</keyword>
<organism evidence="3 4">
    <name type="scientific">Bradyrhizobium japonicum</name>
    <dbReference type="NCBI Taxonomy" id="375"/>
    <lineage>
        <taxon>Bacteria</taxon>
        <taxon>Pseudomonadati</taxon>
        <taxon>Pseudomonadota</taxon>
        <taxon>Alphaproteobacteria</taxon>
        <taxon>Hyphomicrobiales</taxon>
        <taxon>Nitrobacteraceae</taxon>
        <taxon>Bradyrhizobium</taxon>
    </lineage>
</organism>
<dbReference type="InterPro" id="IPR005804">
    <property type="entry name" value="FA_desaturase_dom"/>
</dbReference>
<dbReference type="GO" id="GO:0006629">
    <property type="term" value="P:lipid metabolic process"/>
    <property type="evidence" value="ECO:0007669"/>
    <property type="project" value="InterPro"/>
</dbReference>
<feature type="transmembrane region" description="Helical" evidence="1">
    <location>
        <begin position="41"/>
        <end position="62"/>
    </location>
</feature>
<comment type="caution">
    <text evidence="3">The sequence shown here is derived from an EMBL/GenBank/DDBJ whole genome shotgun (WGS) entry which is preliminary data.</text>
</comment>
<dbReference type="AlphaFoldDB" id="A0A0A3XKF6"/>
<keyword evidence="1" id="KW-0812">Transmembrane</keyword>
<protein>
    <submittedName>
        <fullName evidence="3">Fatty acid desaturase</fullName>
    </submittedName>
</protein>
<feature type="transmembrane region" description="Helical" evidence="1">
    <location>
        <begin position="68"/>
        <end position="88"/>
    </location>
</feature>
<evidence type="ECO:0000256" key="1">
    <source>
        <dbReference type="SAM" id="Phobius"/>
    </source>
</evidence>
<name>A0A0A3XKF6_BRAJP</name>
<accession>A0A0A3XKF6</accession>
<dbReference type="Proteomes" id="UP000030377">
    <property type="component" value="Unassembled WGS sequence"/>
</dbReference>
<proteinExistence type="predicted"/>
<feature type="transmembrane region" description="Helical" evidence="1">
    <location>
        <begin position="147"/>
        <end position="166"/>
    </location>
</feature>
<evidence type="ECO:0000313" key="4">
    <source>
        <dbReference type="Proteomes" id="UP000030377"/>
    </source>
</evidence>